<sequence length="109" mass="12233">MQNKVIPSILCFFSLLVVIQGQITPPDNLQQYYKCWTFAECVSDGPAHDKFENCVSTVSYKSLFWLPNLVYFFIRAVVGHGLLTSTNQPTTGTPNGVILINYLKSTNIL</sequence>
<gene>
    <name evidence="2" type="ORF">AVEN_248105_1</name>
</gene>
<keyword evidence="1" id="KW-0732">Signal</keyword>
<reference evidence="2 3" key="1">
    <citation type="journal article" date="2019" name="Sci. Rep.">
        <title>Orb-weaving spider Araneus ventricosus genome elucidates the spidroin gene catalogue.</title>
        <authorList>
            <person name="Kono N."/>
            <person name="Nakamura H."/>
            <person name="Ohtoshi R."/>
            <person name="Moran D.A.P."/>
            <person name="Shinohara A."/>
            <person name="Yoshida Y."/>
            <person name="Fujiwara M."/>
            <person name="Mori M."/>
            <person name="Tomita M."/>
            <person name="Arakawa K."/>
        </authorList>
    </citation>
    <scope>NUCLEOTIDE SEQUENCE [LARGE SCALE GENOMIC DNA]</scope>
</reference>
<name>A0A4Y2SJA8_ARAVE</name>
<comment type="caution">
    <text evidence="2">The sequence shown here is derived from an EMBL/GenBank/DDBJ whole genome shotgun (WGS) entry which is preliminary data.</text>
</comment>
<evidence type="ECO:0000256" key="1">
    <source>
        <dbReference type="SAM" id="SignalP"/>
    </source>
</evidence>
<protein>
    <submittedName>
        <fullName evidence="2">Uncharacterized protein</fullName>
    </submittedName>
</protein>
<dbReference type="EMBL" id="BGPR01022170">
    <property type="protein sequence ID" value="GBN88217.1"/>
    <property type="molecule type" value="Genomic_DNA"/>
</dbReference>
<dbReference type="Proteomes" id="UP000499080">
    <property type="component" value="Unassembled WGS sequence"/>
</dbReference>
<evidence type="ECO:0000313" key="3">
    <source>
        <dbReference type="Proteomes" id="UP000499080"/>
    </source>
</evidence>
<evidence type="ECO:0000313" key="2">
    <source>
        <dbReference type="EMBL" id="GBN88217.1"/>
    </source>
</evidence>
<organism evidence="2 3">
    <name type="scientific">Araneus ventricosus</name>
    <name type="common">Orbweaver spider</name>
    <name type="synonym">Epeira ventricosa</name>
    <dbReference type="NCBI Taxonomy" id="182803"/>
    <lineage>
        <taxon>Eukaryota</taxon>
        <taxon>Metazoa</taxon>
        <taxon>Ecdysozoa</taxon>
        <taxon>Arthropoda</taxon>
        <taxon>Chelicerata</taxon>
        <taxon>Arachnida</taxon>
        <taxon>Araneae</taxon>
        <taxon>Araneomorphae</taxon>
        <taxon>Entelegynae</taxon>
        <taxon>Araneoidea</taxon>
        <taxon>Araneidae</taxon>
        <taxon>Araneus</taxon>
    </lineage>
</organism>
<proteinExistence type="predicted"/>
<accession>A0A4Y2SJA8</accession>
<feature type="chain" id="PRO_5021499509" evidence="1">
    <location>
        <begin position="22"/>
        <end position="109"/>
    </location>
</feature>
<dbReference type="AlphaFoldDB" id="A0A4Y2SJA8"/>
<dbReference type="OrthoDB" id="6088000at2759"/>
<keyword evidence="3" id="KW-1185">Reference proteome</keyword>
<feature type="signal peptide" evidence="1">
    <location>
        <begin position="1"/>
        <end position="21"/>
    </location>
</feature>